<sequence>MLASKNNRKSSPSAVAVIGLGRFGTAVAQSLLQMGHDVLAIDSDGRRVQMLADEMPHVLQADTTDPDALRQIGLADFRRVVVGIGSDVEASVLTVMGLTDLGIPQIWAKATHQTHGRILERVGAHHVVYPEERMGRRVARLVTGKMIDHIEFDEDFSIIKTKAPEALVGGLLGIIDTMSKFGVAVIGVKPQDGPFRHITQDIIVQPNDLLIVAGSNDACEAFAALE</sequence>
<feature type="domain" description="RCK N-terminal" evidence="1">
    <location>
        <begin position="12"/>
        <end position="128"/>
    </location>
</feature>
<evidence type="ECO:0000313" key="3">
    <source>
        <dbReference type="EMBL" id="GGC14626.1"/>
    </source>
</evidence>
<keyword evidence="4" id="KW-1185">Reference proteome</keyword>
<dbReference type="Gene3D" id="3.30.70.1450">
    <property type="entry name" value="Regulator of K+ conductance, C-terminal domain"/>
    <property type="match status" value="1"/>
</dbReference>
<dbReference type="InterPro" id="IPR003148">
    <property type="entry name" value="RCK_N"/>
</dbReference>
<accession>A0A916TVS5</accession>
<protein>
    <submittedName>
        <fullName evidence="3">Potassium transporter</fullName>
    </submittedName>
</protein>
<dbReference type="SUPFAM" id="SSF116726">
    <property type="entry name" value="TrkA C-terminal domain-like"/>
    <property type="match status" value="1"/>
</dbReference>
<reference evidence="3" key="2">
    <citation type="submission" date="2020-09" db="EMBL/GenBank/DDBJ databases">
        <authorList>
            <person name="Sun Q."/>
            <person name="Zhou Y."/>
        </authorList>
    </citation>
    <scope>NUCLEOTIDE SEQUENCE</scope>
    <source>
        <strain evidence="3">CGMCC 1.15095</strain>
    </source>
</reference>
<dbReference type="RefSeq" id="WP_308421066.1">
    <property type="nucleotide sequence ID" value="NZ_BMHK01000045.1"/>
</dbReference>
<comment type="caution">
    <text evidence="3">The sequence shown here is derived from an EMBL/GenBank/DDBJ whole genome shotgun (WGS) entry which is preliminary data.</text>
</comment>
<evidence type="ECO:0000259" key="1">
    <source>
        <dbReference type="PROSITE" id="PS51201"/>
    </source>
</evidence>
<dbReference type="EMBL" id="BMHK01000045">
    <property type="protein sequence ID" value="GGC14626.1"/>
    <property type="molecule type" value="Genomic_DNA"/>
</dbReference>
<dbReference type="Proteomes" id="UP000608154">
    <property type="component" value="Unassembled WGS sequence"/>
</dbReference>
<dbReference type="InterPro" id="IPR050721">
    <property type="entry name" value="Trk_Ktr_HKT_K-transport"/>
</dbReference>
<evidence type="ECO:0000313" key="4">
    <source>
        <dbReference type="Proteomes" id="UP000608154"/>
    </source>
</evidence>
<dbReference type="PANTHER" id="PTHR43833">
    <property type="entry name" value="POTASSIUM CHANNEL PROTEIN 2-RELATED-RELATED"/>
    <property type="match status" value="1"/>
</dbReference>
<dbReference type="PROSITE" id="PS51202">
    <property type="entry name" value="RCK_C"/>
    <property type="match status" value="1"/>
</dbReference>
<dbReference type="PANTHER" id="PTHR43833:SF7">
    <property type="entry name" value="KTR SYSTEM POTASSIUM UPTAKE PROTEIN C"/>
    <property type="match status" value="1"/>
</dbReference>
<dbReference type="InterPro" id="IPR006037">
    <property type="entry name" value="RCK_C"/>
</dbReference>
<dbReference type="AlphaFoldDB" id="A0A916TVS5"/>
<dbReference type="GO" id="GO:0006813">
    <property type="term" value="P:potassium ion transport"/>
    <property type="evidence" value="ECO:0007669"/>
    <property type="project" value="InterPro"/>
</dbReference>
<dbReference type="InterPro" id="IPR036721">
    <property type="entry name" value="RCK_C_sf"/>
</dbReference>
<dbReference type="PROSITE" id="PS51201">
    <property type="entry name" value="RCK_N"/>
    <property type="match status" value="1"/>
</dbReference>
<feature type="domain" description="RCK C-terminal" evidence="2">
    <location>
        <begin position="145"/>
        <end position="226"/>
    </location>
</feature>
<evidence type="ECO:0000259" key="2">
    <source>
        <dbReference type="PROSITE" id="PS51202"/>
    </source>
</evidence>
<dbReference type="SUPFAM" id="SSF51735">
    <property type="entry name" value="NAD(P)-binding Rossmann-fold domains"/>
    <property type="match status" value="1"/>
</dbReference>
<reference evidence="3" key="1">
    <citation type="journal article" date="2014" name="Int. J. Syst. Evol. Microbiol.">
        <title>Complete genome sequence of Corynebacterium casei LMG S-19264T (=DSM 44701T), isolated from a smear-ripened cheese.</title>
        <authorList>
            <consortium name="US DOE Joint Genome Institute (JGI-PGF)"/>
            <person name="Walter F."/>
            <person name="Albersmeier A."/>
            <person name="Kalinowski J."/>
            <person name="Ruckert C."/>
        </authorList>
    </citation>
    <scope>NUCLEOTIDE SEQUENCE</scope>
    <source>
        <strain evidence="3">CGMCC 1.15095</strain>
    </source>
</reference>
<gene>
    <name evidence="3" type="ORF">GCM10011494_36810</name>
</gene>
<dbReference type="GO" id="GO:0008324">
    <property type="term" value="F:monoatomic cation transmembrane transporter activity"/>
    <property type="evidence" value="ECO:0007669"/>
    <property type="project" value="InterPro"/>
</dbReference>
<dbReference type="Pfam" id="PF02254">
    <property type="entry name" value="TrkA_N"/>
    <property type="match status" value="1"/>
</dbReference>
<organism evidence="3 4">
    <name type="scientific">Novosphingobium endophyticum</name>
    <dbReference type="NCBI Taxonomy" id="1955250"/>
    <lineage>
        <taxon>Bacteria</taxon>
        <taxon>Pseudomonadati</taxon>
        <taxon>Pseudomonadota</taxon>
        <taxon>Alphaproteobacteria</taxon>
        <taxon>Sphingomonadales</taxon>
        <taxon>Sphingomonadaceae</taxon>
        <taxon>Novosphingobium</taxon>
    </lineage>
</organism>
<dbReference type="Gene3D" id="3.40.50.720">
    <property type="entry name" value="NAD(P)-binding Rossmann-like Domain"/>
    <property type="match status" value="1"/>
</dbReference>
<name>A0A916TVS5_9SPHN</name>
<proteinExistence type="predicted"/>
<dbReference type="InterPro" id="IPR036291">
    <property type="entry name" value="NAD(P)-bd_dom_sf"/>
</dbReference>